<keyword evidence="2" id="KW-1185">Reference proteome</keyword>
<organism evidence="1 2">
    <name type="scientific">Phaseolus coccineus</name>
    <name type="common">Scarlet runner bean</name>
    <name type="synonym">Phaseolus multiflorus</name>
    <dbReference type="NCBI Taxonomy" id="3886"/>
    <lineage>
        <taxon>Eukaryota</taxon>
        <taxon>Viridiplantae</taxon>
        <taxon>Streptophyta</taxon>
        <taxon>Embryophyta</taxon>
        <taxon>Tracheophyta</taxon>
        <taxon>Spermatophyta</taxon>
        <taxon>Magnoliopsida</taxon>
        <taxon>eudicotyledons</taxon>
        <taxon>Gunneridae</taxon>
        <taxon>Pentapetalae</taxon>
        <taxon>rosids</taxon>
        <taxon>fabids</taxon>
        <taxon>Fabales</taxon>
        <taxon>Fabaceae</taxon>
        <taxon>Papilionoideae</taxon>
        <taxon>50 kb inversion clade</taxon>
        <taxon>NPAAA clade</taxon>
        <taxon>indigoferoid/millettioid clade</taxon>
        <taxon>Phaseoleae</taxon>
        <taxon>Phaseolus</taxon>
    </lineage>
</organism>
<dbReference type="Proteomes" id="UP001374584">
    <property type="component" value="Unassembled WGS sequence"/>
</dbReference>
<reference evidence="1 2" key="1">
    <citation type="submission" date="2024-01" db="EMBL/GenBank/DDBJ databases">
        <title>The genomes of 5 underutilized Papilionoideae crops provide insights into root nodulation and disease resistanc.</title>
        <authorList>
            <person name="Jiang F."/>
        </authorList>
    </citation>
    <scope>NUCLEOTIDE SEQUENCE [LARGE SCALE GENOMIC DNA]</scope>
    <source>
        <strain evidence="1">JINMINGXINNONG_FW02</strain>
        <tissue evidence="1">Leaves</tissue>
    </source>
</reference>
<protein>
    <submittedName>
        <fullName evidence="1">Uncharacterized protein</fullName>
    </submittedName>
</protein>
<dbReference type="AlphaFoldDB" id="A0AAN9RSK0"/>
<accession>A0AAN9RSK0</accession>
<sequence length="84" mass="9259">MEDARKPLKSGNLSCKVVDLAVGEARNLILIDAMHSRHWKLQRHRTPSSTIGDGALILIFSLSSSGLAEVSCFGILRYHLLVLM</sequence>
<evidence type="ECO:0000313" key="2">
    <source>
        <dbReference type="Proteomes" id="UP001374584"/>
    </source>
</evidence>
<comment type="caution">
    <text evidence="1">The sequence shown here is derived from an EMBL/GenBank/DDBJ whole genome shotgun (WGS) entry which is preliminary data.</text>
</comment>
<dbReference type="EMBL" id="JAYMYR010000001">
    <property type="protein sequence ID" value="KAK7382399.1"/>
    <property type="molecule type" value="Genomic_DNA"/>
</dbReference>
<name>A0AAN9RSK0_PHACN</name>
<evidence type="ECO:0000313" key="1">
    <source>
        <dbReference type="EMBL" id="KAK7382399.1"/>
    </source>
</evidence>
<proteinExistence type="predicted"/>
<gene>
    <name evidence="1" type="ORF">VNO80_01250</name>
</gene>